<organism evidence="1">
    <name type="scientific">Nematocida ausubeli (strain ATCC PRA-371 / ERTm2)</name>
    <name type="common">Nematode killer fungus</name>
    <dbReference type="NCBI Taxonomy" id="1913371"/>
    <lineage>
        <taxon>Eukaryota</taxon>
        <taxon>Fungi</taxon>
        <taxon>Fungi incertae sedis</taxon>
        <taxon>Microsporidia</taxon>
        <taxon>Nematocida</taxon>
    </lineage>
</organism>
<dbReference type="InterPro" id="IPR031507">
    <property type="entry name" value="PTP2"/>
</dbReference>
<dbReference type="EMBL" id="JH604635">
    <property type="protein sequence ID" value="EHY65493.1"/>
    <property type="molecule type" value="Genomic_DNA"/>
</dbReference>
<dbReference type="AlphaFoldDB" id="H8ZCV3"/>
<evidence type="ECO:0000313" key="1">
    <source>
        <dbReference type="EMBL" id="EHY65493.1"/>
    </source>
</evidence>
<reference evidence="1" key="1">
    <citation type="submission" date="2011-03" db="EMBL/GenBank/DDBJ databases">
        <title>The Genome Sequence of Nematocida sp1 strain ERTm2.</title>
        <authorList>
            <consortium name="The Broad Institute Genome Sequencing Platform"/>
            <consortium name="The Broad Institute Genome Sequencing Center for Infectious Disease"/>
            <person name="Cuomo C."/>
            <person name="Troemel E."/>
            <person name="Young S.K."/>
            <person name="Zeng Q."/>
            <person name="Gargeya S."/>
            <person name="Fitzgerald M."/>
            <person name="Haas B."/>
            <person name="Abouelleil A."/>
            <person name="Alvarado L."/>
            <person name="Arachchi H.M."/>
            <person name="Berlin A."/>
            <person name="Brown A."/>
            <person name="Chapman S.B."/>
            <person name="Chen Z."/>
            <person name="Dunbar C."/>
            <person name="Freedman E."/>
            <person name="Gearin G."/>
            <person name="Gellesch M."/>
            <person name="Goldberg J."/>
            <person name="Griggs A."/>
            <person name="Gujja S."/>
            <person name="Heilman E.R."/>
            <person name="Heiman D."/>
            <person name="Howarth C."/>
            <person name="Larson L."/>
            <person name="Lui A."/>
            <person name="MacDonald P.J.P."/>
            <person name="Mehta T."/>
            <person name="Montmayeur A."/>
            <person name="Murphy C."/>
            <person name="Neiman D."/>
            <person name="Pearson M."/>
            <person name="Priest M."/>
            <person name="Roberts A."/>
            <person name="Saif S."/>
            <person name="Shea T."/>
            <person name="Shenoy N."/>
            <person name="Sisk P."/>
            <person name="Stolte C."/>
            <person name="Sykes S."/>
            <person name="White J."/>
            <person name="Yandava C."/>
            <person name="Wortman J."/>
            <person name="Nusbaum C."/>
            <person name="Birren B."/>
        </authorList>
    </citation>
    <scope>NUCLEOTIDE SEQUENCE</scope>
    <source>
        <strain evidence="1">ERTm2</strain>
    </source>
</reference>
<gene>
    <name evidence="1" type="ORF">NERG_01100</name>
</gene>
<dbReference type="Pfam" id="PF17022">
    <property type="entry name" value="PTP2"/>
    <property type="match status" value="1"/>
</dbReference>
<sequence>MAKYQVAKRVVVGVSVVGLFLKTYAASRMAIPAISGPMSQMCSSQFMKGTNVLGSMGINGMGGIGNAFQVGMPSICLREGKDDPNQVKMHPLVKKLTRMKAVDSLLNLDDTNCTIGKVSSKSQICHLFKLIKRKTNTPEKAVSIIANTVSLEDTKGVSAMFLYEPFGILDKKKKKKRTIAEIIGPANSNTTLNEFDDILKRNGGRAARKRSKCEECLKSLKNDLATTDLECDPCGETINIPFGMMAGAA</sequence>
<protein>
    <submittedName>
        <fullName evidence="1">Uncharacterized protein</fullName>
    </submittedName>
</protein>
<accession>H8ZCV3</accession>
<dbReference type="HOGENOM" id="CLU_1107386_0_0_1"/>
<name>H8ZCV3_NEMA1</name>
<proteinExistence type="predicted"/>
<dbReference type="Proteomes" id="UP000005622">
    <property type="component" value="Unassembled WGS sequence"/>
</dbReference>